<feature type="transmembrane region" description="Helical" evidence="1">
    <location>
        <begin position="249"/>
        <end position="265"/>
    </location>
</feature>
<feature type="transmembrane region" description="Helical" evidence="1">
    <location>
        <begin position="307"/>
        <end position="326"/>
    </location>
</feature>
<sequence length="382" mass="45085">MKPYLHNLSSLRGIAAILVATLHFHFFLGAIILDKESGIINKLYLMVDLFFILSGFIMCYVYEDTFNKGIAKKSYKTFLIARFARIYPLHFLVLTAEVCLFLAYLYVGKFELLSDWNQHIYRLDAIPVQLLFLETVGIFDFATWNMPAWSLSAEWWAYMIFPFAFIAFKKIGYKKWILGLILVIALWFFIEFVLAPMQPFLTYPPNPDKKDLDVNWHWGTLRGIVGFIAGMIVWQVYKFSTFKNIFGKSWMFASLLILSAISMYLSWYDTITVFIFMMLILSSAYGSKFTNKLYAFKILRKLGDWSFSIYIWHMFIINLIAFYFMLDRNEKVNGILRPFNNSLFETRSYYIIFILVVILIGYLSFKYLEAPTRKWIKNKFKS</sequence>
<dbReference type="InterPro" id="IPR002656">
    <property type="entry name" value="Acyl_transf_3_dom"/>
</dbReference>
<keyword evidence="1" id="KW-1133">Transmembrane helix</keyword>
<feature type="domain" description="Acyltransferase 3" evidence="2">
    <location>
        <begin position="7"/>
        <end position="363"/>
    </location>
</feature>
<dbReference type="PANTHER" id="PTHR23028">
    <property type="entry name" value="ACETYLTRANSFERASE"/>
    <property type="match status" value="1"/>
</dbReference>
<proteinExistence type="predicted"/>
<feature type="transmembrane region" description="Helical" evidence="1">
    <location>
        <begin position="39"/>
        <end position="62"/>
    </location>
</feature>
<accession>A0A2K9PU61</accession>
<organism evidence="3 4">
    <name type="scientific">Flavivirga eckloniae</name>
    <dbReference type="NCBI Taxonomy" id="1803846"/>
    <lineage>
        <taxon>Bacteria</taxon>
        <taxon>Pseudomonadati</taxon>
        <taxon>Bacteroidota</taxon>
        <taxon>Flavobacteriia</taxon>
        <taxon>Flavobacteriales</taxon>
        <taxon>Flavobacteriaceae</taxon>
        <taxon>Flavivirga</taxon>
    </lineage>
</organism>
<dbReference type="GO" id="GO:0016747">
    <property type="term" value="F:acyltransferase activity, transferring groups other than amino-acyl groups"/>
    <property type="evidence" value="ECO:0007669"/>
    <property type="project" value="InterPro"/>
</dbReference>
<name>A0A2K9PU61_9FLAO</name>
<dbReference type="KEGG" id="fek:C1H87_18415"/>
<keyword evidence="4" id="KW-1185">Reference proteome</keyword>
<dbReference type="RefSeq" id="WP_102757225.1">
    <property type="nucleotide sequence ID" value="NZ_CP025791.1"/>
</dbReference>
<feature type="transmembrane region" description="Helical" evidence="1">
    <location>
        <begin position="271"/>
        <end position="287"/>
    </location>
</feature>
<feature type="transmembrane region" description="Helical" evidence="1">
    <location>
        <begin position="12"/>
        <end position="33"/>
    </location>
</feature>
<keyword evidence="1" id="KW-0472">Membrane</keyword>
<dbReference type="Pfam" id="PF01757">
    <property type="entry name" value="Acyl_transf_3"/>
    <property type="match status" value="1"/>
</dbReference>
<evidence type="ECO:0000259" key="2">
    <source>
        <dbReference type="Pfam" id="PF01757"/>
    </source>
</evidence>
<dbReference type="InterPro" id="IPR050879">
    <property type="entry name" value="Acyltransferase_3"/>
</dbReference>
<dbReference type="PANTHER" id="PTHR23028:SF134">
    <property type="entry name" value="PUTATIVE (AFU_ORTHOLOGUE AFUA_4G08520)-RELATED"/>
    <property type="match status" value="1"/>
</dbReference>
<protein>
    <recommendedName>
        <fullName evidence="2">Acyltransferase 3 domain-containing protein</fullName>
    </recommendedName>
</protein>
<dbReference type="EMBL" id="CP025791">
    <property type="protein sequence ID" value="AUP80579.1"/>
    <property type="molecule type" value="Genomic_DNA"/>
</dbReference>
<feature type="transmembrane region" description="Helical" evidence="1">
    <location>
        <begin position="216"/>
        <end position="237"/>
    </location>
</feature>
<dbReference type="AlphaFoldDB" id="A0A2K9PU61"/>
<dbReference type="OrthoDB" id="9796461at2"/>
<reference evidence="3 4" key="1">
    <citation type="submission" date="2018-01" db="EMBL/GenBank/DDBJ databases">
        <title>Complete genome sequence of Flavivirga eckloniae ECD14 isolated from seaweed Ecklonia cava.</title>
        <authorList>
            <person name="Lee J.H."/>
            <person name="Baik K.S."/>
            <person name="Seong C.N."/>
        </authorList>
    </citation>
    <scope>NUCLEOTIDE SEQUENCE [LARGE SCALE GENOMIC DNA]</scope>
    <source>
        <strain evidence="3 4">ECD14</strain>
    </source>
</reference>
<feature type="transmembrane region" description="Helical" evidence="1">
    <location>
        <begin position="175"/>
        <end position="196"/>
    </location>
</feature>
<feature type="transmembrane region" description="Helical" evidence="1">
    <location>
        <begin position="83"/>
        <end position="107"/>
    </location>
</feature>
<gene>
    <name evidence="3" type="ORF">C1H87_18415</name>
</gene>
<feature type="transmembrane region" description="Helical" evidence="1">
    <location>
        <begin position="148"/>
        <end position="168"/>
    </location>
</feature>
<evidence type="ECO:0000313" key="4">
    <source>
        <dbReference type="Proteomes" id="UP000235826"/>
    </source>
</evidence>
<evidence type="ECO:0000256" key="1">
    <source>
        <dbReference type="SAM" id="Phobius"/>
    </source>
</evidence>
<feature type="transmembrane region" description="Helical" evidence="1">
    <location>
        <begin position="346"/>
        <end position="365"/>
    </location>
</feature>
<dbReference type="Proteomes" id="UP000235826">
    <property type="component" value="Chromosome"/>
</dbReference>
<keyword evidence="1" id="KW-0812">Transmembrane</keyword>
<evidence type="ECO:0000313" key="3">
    <source>
        <dbReference type="EMBL" id="AUP80579.1"/>
    </source>
</evidence>